<accession>A0A835P955</accession>
<gene>
    <name evidence="1" type="ORF">HPP92_028914</name>
    <name evidence="2" type="ORF">HPP92_028924</name>
</gene>
<dbReference type="Proteomes" id="UP000636800">
    <property type="component" value="Unassembled WGS sequence"/>
</dbReference>
<evidence type="ECO:0000313" key="4">
    <source>
        <dbReference type="Proteomes" id="UP000639772"/>
    </source>
</evidence>
<sequence length="91" mass="10329">MVTPPDPWQRMSSRSMKTFQGLYNRSEIASVSSIHLKTSCAGDGTEQDIRWAHGLPQLTKKDVMPDQIFFRLLKYDSADRDLQACSVYGAF</sequence>
<keyword evidence="3" id="KW-1185">Reference proteome</keyword>
<protein>
    <submittedName>
        <fullName evidence="2">Uncharacterized protein</fullName>
    </submittedName>
</protein>
<dbReference type="Proteomes" id="UP000639772">
    <property type="component" value="Unassembled WGS sequence"/>
</dbReference>
<evidence type="ECO:0000313" key="1">
    <source>
        <dbReference type="EMBL" id="KAG0446269.1"/>
    </source>
</evidence>
<evidence type="ECO:0000313" key="2">
    <source>
        <dbReference type="EMBL" id="KAG0446277.1"/>
    </source>
</evidence>
<evidence type="ECO:0000313" key="3">
    <source>
        <dbReference type="Proteomes" id="UP000636800"/>
    </source>
</evidence>
<proteinExistence type="predicted"/>
<reference evidence="3 4" key="1">
    <citation type="journal article" date="2020" name="Nat. Food">
        <title>A phased Vanilla planifolia genome enables genetic improvement of flavour and production.</title>
        <authorList>
            <person name="Hasing T."/>
            <person name="Tang H."/>
            <person name="Brym M."/>
            <person name="Khazi F."/>
            <person name="Huang T."/>
            <person name="Chambers A.H."/>
        </authorList>
    </citation>
    <scope>NUCLEOTIDE SEQUENCE [LARGE SCALE GENOMIC DNA]</scope>
    <source>
        <tissue evidence="2">Leaf</tissue>
    </source>
</reference>
<dbReference type="EMBL" id="JADCNM010000595">
    <property type="protein sequence ID" value="KAG0446277.1"/>
    <property type="molecule type" value="Genomic_DNA"/>
</dbReference>
<comment type="caution">
    <text evidence="2">The sequence shown here is derived from an EMBL/GenBank/DDBJ whole genome shotgun (WGS) entry which is preliminary data.</text>
</comment>
<dbReference type="EMBL" id="JADCNL010000594">
    <property type="protein sequence ID" value="KAG0446269.1"/>
    <property type="molecule type" value="Genomic_DNA"/>
</dbReference>
<dbReference type="AlphaFoldDB" id="A0A835P955"/>
<organism evidence="2 4">
    <name type="scientific">Vanilla planifolia</name>
    <name type="common">Vanilla</name>
    <dbReference type="NCBI Taxonomy" id="51239"/>
    <lineage>
        <taxon>Eukaryota</taxon>
        <taxon>Viridiplantae</taxon>
        <taxon>Streptophyta</taxon>
        <taxon>Embryophyta</taxon>
        <taxon>Tracheophyta</taxon>
        <taxon>Spermatophyta</taxon>
        <taxon>Magnoliopsida</taxon>
        <taxon>Liliopsida</taxon>
        <taxon>Asparagales</taxon>
        <taxon>Orchidaceae</taxon>
        <taxon>Vanilloideae</taxon>
        <taxon>Vanilleae</taxon>
        <taxon>Vanilla</taxon>
    </lineage>
</organism>
<name>A0A835P955_VANPL</name>